<protein>
    <submittedName>
        <fullName evidence="3">Tetratricopeptide repeat-containing protein</fullName>
    </submittedName>
</protein>
<dbReference type="EMBL" id="ATHI01000005">
    <property type="protein sequence ID" value="EPR34984.1"/>
    <property type="molecule type" value="Genomic_DNA"/>
</dbReference>
<dbReference type="PATRIC" id="fig|1121439.3.peg.739"/>
<dbReference type="Gene3D" id="1.25.40.10">
    <property type="entry name" value="Tetratricopeptide repeat domain"/>
    <property type="match status" value="3"/>
</dbReference>
<proteinExistence type="predicted"/>
<dbReference type="SUPFAM" id="SSF48452">
    <property type="entry name" value="TPR-like"/>
    <property type="match status" value="3"/>
</dbReference>
<dbReference type="InterPro" id="IPR019734">
    <property type="entry name" value="TPR_rpt"/>
</dbReference>
<organism evidence="3 4">
    <name type="scientific">Alkalidesulfovibrio alkalitolerans DSM 16529</name>
    <dbReference type="NCBI Taxonomy" id="1121439"/>
    <lineage>
        <taxon>Bacteria</taxon>
        <taxon>Pseudomonadati</taxon>
        <taxon>Thermodesulfobacteriota</taxon>
        <taxon>Desulfovibrionia</taxon>
        <taxon>Desulfovibrionales</taxon>
        <taxon>Desulfovibrionaceae</taxon>
        <taxon>Alkalidesulfovibrio</taxon>
    </lineage>
</organism>
<reference evidence="3 4" key="1">
    <citation type="journal article" date="2013" name="Genome Announc.">
        <title>Draft genome sequences for three mercury-methylating, sulfate-reducing bacteria.</title>
        <authorList>
            <person name="Brown S.D."/>
            <person name="Hurt R.A.Jr."/>
            <person name="Gilmour C.C."/>
            <person name="Elias D.A."/>
        </authorList>
    </citation>
    <scope>NUCLEOTIDE SEQUENCE [LARGE SCALE GENOMIC DNA]</scope>
    <source>
        <strain evidence="3 4">DSM 16529</strain>
    </source>
</reference>
<dbReference type="eggNOG" id="COG1729">
    <property type="taxonomic scope" value="Bacteria"/>
</dbReference>
<evidence type="ECO:0000313" key="4">
    <source>
        <dbReference type="Proteomes" id="UP000014975"/>
    </source>
</evidence>
<keyword evidence="1" id="KW-0802">TPR repeat</keyword>
<dbReference type="AlphaFoldDB" id="S7UM27"/>
<evidence type="ECO:0000313" key="3">
    <source>
        <dbReference type="EMBL" id="EPR34984.1"/>
    </source>
</evidence>
<accession>S7UM27</accession>
<evidence type="ECO:0000256" key="2">
    <source>
        <dbReference type="SAM" id="MobiDB-lite"/>
    </source>
</evidence>
<dbReference type="Proteomes" id="UP000014975">
    <property type="component" value="Unassembled WGS sequence"/>
</dbReference>
<keyword evidence="4" id="KW-1185">Reference proteome</keyword>
<dbReference type="PROSITE" id="PS50005">
    <property type="entry name" value="TPR"/>
    <property type="match status" value="1"/>
</dbReference>
<feature type="region of interest" description="Disordered" evidence="2">
    <location>
        <begin position="167"/>
        <end position="244"/>
    </location>
</feature>
<comment type="caution">
    <text evidence="3">The sequence shown here is derived from an EMBL/GenBank/DDBJ whole genome shotgun (WGS) entry which is preliminary data.</text>
</comment>
<evidence type="ECO:0000256" key="1">
    <source>
        <dbReference type="PROSITE-ProRule" id="PRU00339"/>
    </source>
</evidence>
<dbReference type="STRING" id="1121439.dsat_2347"/>
<dbReference type="Pfam" id="PF13174">
    <property type="entry name" value="TPR_6"/>
    <property type="match status" value="1"/>
</dbReference>
<dbReference type="InterPro" id="IPR011990">
    <property type="entry name" value="TPR-like_helical_dom_sf"/>
</dbReference>
<dbReference type="eggNOG" id="COG0457">
    <property type="taxonomic scope" value="Bacteria"/>
</dbReference>
<gene>
    <name evidence="3" type="ORF">dsat_2347</name>
</gene>
<sequence length="1047" mass="115573">MELGNTLGLGFLFCGPGRSRSGPGRHRCSPRARFLLGRRLVKHVGRAGWLRLLVALLFAHLLAPALACALTLSHAVSQSTETLVLTFDGPAPEVQAQRVGADRVAVMVSGANMAEQVFEGNLVAGVTPLSGGFTVRLKTSEFGFIRLPARGNEVVIQFFRDPIGARWRPPEASRPAPAAQAAPRAPARPRTPAAPQTPAQAPAAPAASAPAQPSQASSQVLPGTPAEVARPQSGQPASQPPVGQATVVAPGALRAPVSAAGPETAPVYGTSLAEALAQPEIRGSAETPEDASAPFAAPGEVRMPAVRKTLAEILAEAKDVEGRVVEAIEREAEHLYRDAPLAQEIDKGMARLEGVPALPGTVAEVRDPVPAEQTQAEAARAEATEKGVSIDELRMQFDDRLQEGFAAVEAGRGLDAAAIFQTLIDDPAVPNDIKEEALYARAQGLFAQHANDLAANFPVVVGAFERAMNFRPDGPKVPSILMNLGLVNLRVGNVPEATAYFNLLRQRYPDDENVPLTDYYWGRFHFDREDYQRAADHFQNLVQNHPDSPVIREAAVGLADSLSRLGYYDQAFQVIDFVDKRFPRYYVESPEFLRLSGNIANNLERFERARSDYWAFYNLDPTAPEIDVVLARIGDIYLREGKNEAARDVYTHVAENYPDEQGGLVAQMRLAEEGIYDDPSMMQMFSVFDRRFTLRPSEIYTRIVEKYPRSAIAPLAQTKLAMWYYFNNRPDEALDAVEGFFARYPLNPLAERVEEVGVGVFERAAKDAVEQENWPRIAGMWERFPFLARLVERMTPDTRIAVGLAYWRQNRPDQALEMAKPFLTRQKQGVVSEMALNIALDVYVGQSAWADLADLYETVRAWQMPDMLRRQLDFASALALTSLGRPEESEPLWSKLATDRSLSADQRGLALFHLARFAQAANQLEKSFLYAQESLSELVLAGAHKERVKDLMFLLMDVTQRAGRLEDALRWGLEYDKLVTPDEPEWGAFRIRLADVYRDIGDMATWRRIMEDIVARKPGTMAARSARSALQADDLRRQAGEFSAPIL</sequence>
<feature type="compositionally biased region" description="Low complexity" evidence="2">
    <location>
        <begin position="173"/>
        <end position="218"/>
    </location>
</feature>
<dbReference type="Pfam" id="PF13432">
    <property type="entry name" value="TPR_16"/>
    <property type="match status" value="1"/>
</dbReference>
<name>S7UM27_9BACT</name>
<feature type="repeat" description="TPR" evidence="1">
    <location>
        <begin position="515"/>
        <end position="548"/>
    </location>
</feature>
<dbReference type="SMART" id="SM00028">
    <property type="entry name" value="TPR"/>
    <property type="match status" value="4"/>
</dbReference>